<dbReference type="AlphaFoldDB" id="A0A061A9U8"/>
<dbReference type="GO" id="GO:0046872">
    <property type="term" value="F:metal ion binding"/>
    <property type="evidence" value="ECO:0007669"/>
    <property type="project" value="UniProtKB-KW"/>
</dbReference>
<accession>A0A061A9U8</accession>
<keyword evidence="6" id="KW-0443">Lipid metabolism</keyword>
<dbReference type="KEGG" id="aoc:Aocu_00960"/>
<comment type="cofactor">
    <cofactor evidence="1">
        <name>Mg(2+)</name>
        <dbReference type="ChEBI" id="CHEBI:18420"/>
    </cofactor>
</comment>
<dbReference type="InterPro" id="IPR050187">
    <property type="entry name" value="Lipid_Phosphate_FormReg"/>
</dbReference>
<dbReference type="EMBL" id="LK028559">
    <property type="protein sequence ID" value="CDR30169.1"/>
    <property type="molecule type" value="Genomic_DNA"/>
</dbReference>
<dbReference type="OrthoDB" id="142078at2"/>
<evidence type="ECO:0000256" key="8">
    <source>
        <dbReference type="ARBA" id="ARBA00023264"/>
    </source>
</evidence>
<reference evidence="11" key="1">
    <citation type="submission" date="2014-05" db="EMBL/GenBank/DDBJ databases">
        <authorList>
            <person name="Kube M."/>
        </authorList>
    </citation>
    <scope>NUCLEOTIDE SEQUENCE [LARGE SCALE GENOMIC DNA]</scope>
</reference>
<keyword evidence="8" id="KW-1208">Phospholipid metabolism</keyword>
<dbReference type="SUPFAM" id="SSF111331">
    <property type="entry name" value="NAD kinase/diacylglycerol kinase-like"/>
    <property type="match status" value="1"/>
</dbReference>
<dbReference type="InterPro" id="IPR005218">
    <property type="entry name" value="Diacylglycerol/lipid_kinase"/>
</dbReference>
<keyword evidence="3" id="KW-0444">Lipid biosynthesis</keyword>
<dbReference type="InterPro" id="IPR017438">
    <property type="entry name" value="ATP-NAD_kinase_N"/>
</dbReference>
<dbReference type="STRING" id="35623.Aocu_00960"/>
<dbReference type="GO" id="GO:0008654">
    <property type="term" value="P:phospholipid biosynthetic process"/>
    <property type="evidence" value="ECO:0007669"/>
    <property type="project" value="UniProtKB-KW"/>
</dbReference>
<dbReference type="InterPro" id="IPR016064">
    <property type="entry name" value="NAD/diacylglycerol_kinase_sf"/>
</dbReference>
<evidence type="ECO:0000256" key="5">
    <source>
        <dbReference type="ARBA" id="ARBA00022842"/>
    </source>
</evidence>
<dbReference type="RefSeq" id="WP_045748760.1">
    <property type="nucleotide sequence ID" value="NZ_FUZK01000002.1"/>
</dbReference>
<evidence type="ECO:0000256" key="1">
    <source>
        <dbReference type="ARBA" id="ARBA00001946"/>
    </source>
</evidence>
<evidence type="ECO:0000313" key="10">
    <source>
        <dbReference type="EMBL" id="CDR30169.1"/>
    </source>
</evidence>
<feature type="domain" description="DAGKc" evidence="9">
    <location>
        <begin position="1"/>
        <end position="131"/>
    </location>
</feature>
<keyword evidence="7" id="KW-0594">Phospholipid biosynthesis</keyword>
<keyword evidence="5" id="KW-0460">Magnesium</keyword>
<protein>
    <submittedName>
        <fullName evidence="10">Diacylglycerol/lipid kinase</fullName>
    </submittedName>
</protein>
<evidence type="ECO:0000259" key="9">
    <source>
        <dbReference type="PROSITE" id="PS50146"/>
    </source>
</evidence>
<dbReference type="InterPro" id="IPR001206">
    <property type="entry name" value="Diacylglycerol_kinase_cat_dom"/>
</dbReference>
<dbReference type="Gene3D" id="3.40.50.10330">
    <property type="entry name" value="Probable inorganic polyphosphate/atp-NAD kinase, domain 1"/>
    <property type="match status" value="1"/>
</dbReference>
<keyword evidence="4" id="KW-0479">Metal-binding</keyword>
<dbReference type="Gene3D" id="2.60.200.40">
    <property type="match status" value="1"/>
</dbReference>
<dbReference type="PROSITE" id="PS50146">
    <property type="entry name" value="DAGK"/>
    <property type="match status" value="1"/>
</dbReference>
<dbReference type="FunCoup" id="A0A061A9U8">
    <property type="interactions" value="246"/>
</dbReference>
<proteinExistence type="inferred from homology"/>
<dbReference type="SMART" id="SM00046">
    <property type="entry name" value="DAGKc"/>
    <property type="match status" value="1"/>
</dbReference>
<gene>
    <name evidence="10" type="primary">dagK</name>
    <name evidence="10" type="ORF">Aocu_00960</name>
</gene>
<comment type="similarity">
    <text evidence="2">Belongs to the diacylglycerol/lipid kinase family.</text>
</comment>
<dbReference type="Proteomes" id="UP000032434">
    <property type="component" value="Chromosome 1"/>
</dbReference>
<keyword evidence="10" id="KW-0808">Transferase</keyword>
<name>A0A061A9U8_9MOLU</name>
<dbReference type="NCBIfam" id="TIGR00147">
    <property type="entry name" value="YegS/Rv2252/BmrU family lipid kinase"/>
    <property type="match status" value="1"/>
</dbReference>
<evidence type="ECO:0000256" key="4">
    <source>
        <dbReference type="ARBA" id="ARBA00022723"/>
    </source>
</evidence>
<dbReference type="PANTHER" id="PTHR12358">
    <property type="entry name" value="SPHINGOSINE KINASE"/>
    <property type="match status" value="1"/>
</dbReference>
<organism evidence="10 11">
    <name type="scientific">Acholeplasma oculi</name>
    <dbReference type="NCBI Taxonomy" id="35623"/>
    <lineage>
        <taxon>Bacteria</taxon>
        <taxon>Bacillati</taxon>
        <taxon>Mycoplasmatota</taxon>
        <taxon>Mollicutes</taxon>
        <taxon>Acholeplasmatales</taxon>
        <taxon>Acholeplasmataceae</taxon>
        <taxon>Acholeplasma</taxon>
    </lineage>
</organism>
<keyword evidence="11" id="KW-1185">Reference proteome</keyword>
<evidence type="ECO:0000313" key="11">
    <source>
        <dbReference type="Proteomes" id="UP000032434"/>
    </source>
</evidence>
<dbReference type="GO" id="GO:0005886">
    <property type="term" value="C:plasma membrane"/>
    <property type="evidence" value="ECO:0007669"/>
    <property type="project" value="TreeGrafter"/>
</dbReference>
<dbReference type="GO" id="GO:0004143">
    <property type="term" value="F:ATP-dependent diacylglycerol kinase activity"/>
    <property type="evidence" value="ECO:0007669"/>
    <property type="project" value="TreeGrafter"/>
</dbReference>
<keyword evidence="10" id="KW-0418">Kinase</keyword>
<dbReference type="PANTHER" id="PTHR12358:SF106">
    <property type="entry name" value="LIPID KINASE YEGS"/>
    <property type="match status" value="1"/>
</dbReference>
<evidence type="ECO:0000256" key="7">
    <source>
        <dbReference type="ARBA" id="ARBA00023209"/>
    </source>
</evidence>
<dbReference type="InParanoid" id="A0A061A9U8"/>
<dbReference type="PATRIC" id="fig|35623.3.peg.95"/>
<evidence type="ECO:0000256" key="6">
    <source>
        <dbReference type="ARBA" id="ARBA00023098"/>
    </source>
</evidence>
<dbReference type="Pfam" id="PF00781">
    <property type="entry name" value="DAGK_cat"/>
    <property type="match status" value="1"/>
</dbReference>
<dbReference type="HOGENOM" id="CLU_045532_1_0_14"/>
<sequence length="302" mass="35003">MKILLIYNTASGKGHILRDLDKIQSYIEHNGWNLDLYEVKEKKEIVSDIQSKEGKYDVFLIAGGDGTIHSVVNGMMKMDRSKRPRLLFLPYGTTNDVASMISLGKNVFYNLALLKSNHIEKMDIYKINEEYFLYAAAIGKFSNVSYEINRKRLKEVGSLGYLMNARHDLFNHYHMKIKVTSKDLTIERKSFLMILAAGSRVGGFKLDKFTKSPKLNDGMIDLRIFTRNHMFSWTKMIWFYLFKGRHFHNDIHLHANAFKIEVTPDYPWNVDGEKGPLGSVNVSVHRQELDVYVNPKSQHKLF</sequence>
<dbReference type="GO" id="GO:0005524">
    <property type="term" value="F:ATP binding"/>
    <property type="evidence" value="ECO:0007669"/>
    <property type="project" value="InterPro"/>
</dbReference>
<evidence type="ECO:0000256" key="3">
    <source>
        <dbReference type="ARBA" id="ARBA00022516"/>
    </source>
</evidence>
<evidence type="ECO:0000256" key="2">
    <source>
        <dbReference type="ARBA" id="ARBA00005983"/>
    </source>
</evidence>